<dbReference type="Proteomes" id="UP000481288">
    <property type="component" value="Unassembled WGS sequence"/>
</dbReference>
<evidence type="ECO:0000313" key="1">
    <source>
        <dbReference type="EMBL" id="TVY51357.1"/>
    </source>
</evidence>
<protein>
    <submittedName>
        <fullName evidence="1">Norsolorinic acid ketoreductase</fullName>
    </submittedName>
</protein>
<dbReference type="PANTHER" id="PTHR45458:SF1">
    <property type="entry name" value="SHORT CHAIN DEHYDROGENASE"/>
    <property type="match status" value="1"/>
</dbReference>
<name>A0A7D8YZD7_9HELO</name>
<dbReference type="SUPFAM" id="SSF51735">
    <property type="entry name" value="NAD(P)-binding Rossmann-fold domains"/>
    <property type="match status" value="1"/>
</dbReference>
<organism evidence="1 2">
    <name type="scientific">Lachnellula cervina</name>
    <dbReference type="NCBI Taxonomy" id="1316786"/>
    <lineage>
        <taxon>Eukaryota</taxon>
        <taxon>Fungi</taxon>
        <taxon>Dikarya</taxon>
        <taxon>Ascomycota</taxon>
        <taxon>Pezizomycotina</taxon>
        <taxon>Leotiomycetes</taxon>
        <taxon>Helotiales</taxon>
        <taxon>Lachnaceae</taxon>
        <taxon>Lachnellula</taxon>
    </lineage>
</organism>
<dbReference type="PRINTS" id="PR00081">
    <property type="entry name" value="GDHRDH"/>
</dbReference>
<dbReference type="PANTHER" id="PTHR45458">
    <property type="entry name" value="SHORT-CHAIN DEHYDROGENASE/REDUCTASE SDR"/>
    <property type="match status" value="1"/>
</dbReference>
<proteinExistence type="predicted"/>
<comment type="caution">
    <text evidence="1">The sequence shown here is derived from an EMBL/GenBank/DDBJ whole genome shotgun (WGS) entry which is preliminary data.</text>
</comment>
<evidence type="ECO:0000313" key="2">
    <source>
        <dbReference type="Proteomes" id="UP000481288"/>
    </source>
</evidence>
<accession>A0A7D8YZD7</accession>
<dbReference type="GO" id="GO:0016616">
    <property type="term" value="F:oxidoreductase activity, acting on the CH-OH group of donors, NAD or NADP as acceptor"/>
    <property type="evidence" value="ECO:0007669"/>
    <property type="project" value="TreeGrafter"/>
</dbReference>
<sequence length="248" mass="26325">MPGLTYVITGANRGIGKGLLETLVLRPQTTVVAAVRDVASSKKTLSSVPVGSGSKIIVVKVDSTSATDASEAVQELKSKHNISKVDVLISNAGLMDPTDIGPTLNASIDSVRKHFEINTLGPLVLIQAFFPLLEASSDPKFLVITSAIGSIKLLEDYPVPFFTYGISKSAANYLVRKLHFENPKLTSMAFNPGWVQTDMGTGAAKGVGMVEAPVTLEDSVRGLVTQFDAASREKSGTFTSQEGESIPW</sequence>
<dbReference type="EMBL" id="QGMG01000839">
    <property type="protein sequence ID" value="TVY51357.1"/>
    <property type="molecule type" value="Genomic_DNA"/>
</dbReference>
<dbReference type="OrthoDB" id="9876299at2759"/>
<reference evidence="1 2" key="1">
    <citation type="submission" date="2018-05" db="EMBL/GenBank/DDBJ databases">
        <title>Whole genome sequencing for identification of molecular markers to develop diagnostic detection tools for the regulated plant pathogen Lachnellula willkommii.</title>
        <authorList>
            <person name="Giroux E."/>
            <person name="Bilodeau G."/>
        </authorList>
    </citation>
    <scope>NUCLEOTIDE SEQUENCE [LARGE SCALE GENOMIC DNA]</scope>
    <source>
        <strain evidence="1 2">CBS 625.97</strain>
    </source>
</reference>
<dbReference type="InterPro" id="IPR052184">
    <property type="entry name" value="SDR_enzymes"/>
</dbReference>
<keyword evidence="2" id="KW-1185">Reference proteome</keyword>
<dbReference type="Gene3D" id="3.40.50.720">
    <property type="entry name" value="NAD(P)-binding Rossmann-like Domain"/>
    <property type="match status" value="1"/>
</dbReference>
<gene>
    <name evidence="1" type="primary">aflD_3</name>
    <name evidence="1" type="ORF">LCER1_G008906</name>
</gene>
<dbReference type="InterPro" id="IPR002347">
    <property type="entry name" value="SDR_fam"/>
</dbReference>
<dbReference type="Pfam" id="PF00106">
    <property type="entry name" value="adh_short"/>
    <property type="match status" value="1"/>
</dbReference>
<dbReference type="CDD" id="cd05325">
    <property type="entry name" value="carb_red_sniffer_like_SDR_c"/>
    <property type="match status" value="1"/>
</dbReference>
<dbReference type="InterPro" id="IPR036291">
    <property type="entry name" value="NAD(P)-bd_dom_sf"/>
</dbReference>
<dbReference type="AlphaFoldDB" id="A0A7D8YZD7"/>